<dbReference type="Proteomes" id="UP001500908">
    <property type="component" value="Unassembled WGS sequence"/>
</dbReference>
<sequence length="79" mass="8431">MTFTLPLGEPAGPVSVVGSFNEWDPTAHPLVTRSNGMRSAVVTVPAGTDLHFRYLGEGGLWFDDEDADSVDEVGGRINV</sequence>
<proteinExistence type="predicted"/>
<dbReference type="EMBL" id="BAABDD010000002">
    <property type="protein sequence ID" value="GAA3729122.1"/>
    <property type="molecule type" value="Genomic_DNA"/>
</dbReference>
<dbReference type="CDD" id="cd07184">
    <property type="entry name" value="E_set_Isoamylase_like_N"/>
    <property type="match status" value="1"/>
</dbReference>
<comment type="caution">
    <text evidence="1">The sequence shown here is derived from an EMBL/GenBank/DDBJ whole genome shotgun (WGS) entry which is preliminary data.</text>
</comment>
<evidence type="ECO:0008006" key="3">
    <source>
        <dbReference type="Google" id="ProtNLM"/>
    </source>
</evidence>
<dbReference type="InterPro" id="IPR013783">
    <property type="entry name" value="Ig-like_fold"/>
</dbReference>
<protein>
    <recommendedName>
        <fullName evidence="3">Carbohydrate-binding module 48 (Isoamylase N-terminal domain)</fullName>
    </recommendedName>
</protein>
<name>A0ABP7F0Y7_9ACTN</name>
<dbReference type="InterPro" id="IPR014756">
    <property type="entry name" value="Ig_E-set"/>
</dbReference>
<gene>
    <name evidence="1" type="ORF">GCM10022402_07290</name>
</gene>
<evidence type="ECO:0000313" key="1">
    <source>
        <dbReference type="EMBL" id="GAA3729122.1"/>
    </source>
</evidence>
<evidence type="ECO:0000313" key="2">
    <source>
        <dbReference type="Proteomes" id="UP001500908"/>
    </source>
</evidence>
<organism evidence="1 2">
    <name type="scientific">Salinactinospora qingdaonensis</name>
    <dbReference type="NCBI Taxonomy" id="702744"/>
    <lineage>
        <taxon>Bacteria</taxon>
        <taxon>Bacillati</taxon>
        <taxon>Actinomycetota</taxon>
        <taxon>Actinomycetes</taxon>
        <taxon>Streptosporangiales</taxon>
        <taxon>Nocardiopsidaceae</taxon>
        <taxon>Salinactinospora</taxon>
    </lineage>
</organism>
<accession>A0ABP7F0Y7</accession>
<keyword evidence="2" id="KW-1185">Reference proteome</keyword>
<reference evidence="2" key="1">
    <citation type="journal article" date="2019" name="Int. J. Syst. Evol. Microbiol.">
        <title>The Global Catalogue of Microorganisms (GCM) 10K type strain sequencing project: providing services to taxonomists for standard genome sequencing and annotation.</title>
        <authorList>
            <consortium name="The Broad Institute Genomics Platform"/>
            <consortium name="The Broad Institute Genome Sequencing Center for Infectious Disease"/>
            <person name="Wu L."/>
            <person name="Ma J."/>
        </authorList>
    </citation>
    <scope>NUCLEOTIDE SEQUENCE [LARGE SCALE GENOMIC DNA]</scope>
    <source>
        <strain evidence="2">JCM 17137</strain>
    </source>
</reference>
<dbReference type="SUPFAM" id="SSF81296">
    <property type="entry name" value="E set domains"/>
    <property type="match status" value="1"/>
</dbReference>
<dbReference type="Gene3D" id="2.60.40.10">
    <property type="entry name" value="Immunoglobulins"/>
    <property type="match status" value="1"/>
</dbReference>